<dbReference type="EMBL" id="LNRQ01000004">
    <property type="protein sequence ID" value="KZM96716.1"/>
    <property type="molecule type" value="Genomic_DNA"/>
</dbReference>
<comment type="caution">
    <text evidence="2">The sequence shown here is derived from an EMBL/GenBank/DDBJ whole genome shotgun (WGS) entry which is preliminary data.</text>
</comment>
<proteinExistence type="predicted"/>
<accession>A0A165A0I3</accession>
<feature type="region of interest" description="Disordered" evidence="1">
    <location>
        <begin position="19"/>
        <end position="51"/>
    </location>
</feature>
<sequence>MLSLFSALENSALGIVQSSVPPSISISPPVRAQSISIDQGPEGPAHLFGTR</sequence>
<evidence type="ECO:0000313" key="2">
    <source>
        <dbReference type="EMBL" id="KZM96716.1"/>
    </source>
</evidence>
<evidence type="ECO:0000256" key="1">
    <source>
        <dbReference type="SAM" id="MobiDB-lite"/>
    </source>
</evidence>
<name>A0A165A0I3_DAUCS</name>
<gene>
    <name evidence="2" type="ORF">DCAR_015922</name>
</gene>
<feature type="compositionally biased region" description="Low complexity" evidence="1">
    <location>
        <begin position="19"/>
        <end position="30"/>
    </location>
</feature>
<protein>
    <submittedName>
        <fullName evidence="2">Uncharacterized protein</fullName>
    </submittedName>
</protein>
<organism evidence="2">
    <name type="scientific">Daucus carota subsp. sativus</name>
    <name type="common">Carrot</name>
    <dbReference type="NCBI Taxonomy" id="79200"/>
    <lineage>
        <taxon>Eukaryota</taxon>
        <taxon>Viridiplantae</taxon>
        <taxon>Streptophyta</taxon>
        <taxon>Embryophyta</taxon>
        <taxon>Tracheophyta</taxon>
        <taxon>Spermatophyta</taxon>
        <taxon>Magnoliopsida</taxon>
        <taxon>eudicotyledons</taxon>
        <taxon>Gunneridae</taxon>
        <taxon>Pentapetalae</taxon>
        <taxon>asterids</taxon>
        <taxon>campanulids</taxon>
        <taxon>Apiales</taxon>
        <taxon>Apiaceae</taxon>
        <taxon>Apioideae</taxon>
        <taxon>Scandiceae</taxon>
        <taxon>Daucinae</taxon>
        <taxon>Daucus</taxon>
        <taxon>Daucus sect. Daucus</taxon>
    </lineage>
</organism>
<reference evidence="2" key="1">
    <citation type="journal article" date="2016" name="Nat. Genet.">
        <title>A high-quality carrot genome assembly provides new insights into carotenoid accumulation and asterid genome evolution.</title>
        <authorList>
            <person name="Iorizzo M."/>
            <person name="Ellison S."/>
            <person name="Senalik D."/>
            <person name="Zeng P."/>
            <person name="Satapoomin P."/>
            <person name="Huang J."/>
            <person name="Bowman M."/>
            <person name="Iovene M."/>
            <person name="Sanseverino W."/>
            <person name="Cavagnaro P."/>
            <person name="Yildiz M."/>
            <person name="Macko-Podgorni A."/>
            <person name="Moranska E."/>
            <person name="Grzebelus E."/>
            <person name="Grzebelus D."/>
            <person name="Ashrafi H."/>
            <person name="Zheng Z."/>
            <person name="Cheng S."/>
            <person name="Spooner D."/>
            <person name="Van Deynze A."/>
            <person name="Simon P."/>
        </authorList>
    </citation>
    <scope>NUCLEOTIDE SEQUENCE [LARGE SCALE GENOMIC DNA]</scope>
    <source>
        <tissue evidence="2">Leaf</tissue>
    </source>
</reference>
<dbReference type="AlphaFoldDB" id="A0A165A0I3"/>
<dbReference type="Gramene" id="KZM96716">
    <property type="protein sequence ID" value="KZM96716"/>
    <property type="gene ID" value="DCAR_015922"/>
</dbReference>